<evidence type="ECO:0000256" key="1">
    <source>
        <dbReference type="ARBA" id="ARBA00008468"/>
    </source>
</evidence>
<dbReference type="InterPro" id="IPR019269">
    <property type="entry name" value="BLOC1_su2"/>
</dbReference>
<name>A0AAV1DQ52_OLDCO</name>
<gene>
    <name evidence="3" type="ORF">OLC1_LOCUS17700</name>
</gene>
<dbReference type="Proteomes" id="UP001161247">
    <property type="component" value="Chromosome 6"/>
</dbReference>
<organism evidence="3 4">
    <name type="scientific">Oldenlandia corymbosa var. corymbosa</name>
    <dbReference type="NCBI Taxonomy" id="529605"/>
    <lineage>
        <taxon>Eukaryota</taxon>
        <taxon>Viridiplantae</taxon>
        <taxon>Streptophyta</taxon>
        <taxon>Embryophyta</taxon>
        <taxon>Tracheophyta</taxon>
        <taxon>Spermatophyta</taxon>
        <taxon>Magnoliopsida</taxon>
        <taxon>eudicotyledons</taxon>
        <taxon>Gunneridae</taxon>
        <taxon>Pentapetalae</taxon>
        <taxon>asterids</taxon>
        <taxon>lamiids</taxon>
        <taxon>Gentianales</taxon>
        <taxon>Rubiaceae</taxon>
        <taxon>Rubioideae</taxon>
        <taxon>Spermacoceae</taxon>
        <taxon>Hedyotis-Oldenlandia complex</taxon>
        <taxon>Oldenlandia</taxon>
    </lineage>
</organism>
<evidence type="ECO:0000256" key="2">
    <source>
        <dbReference type="SAM" id="MobiDB-lite"/>
    </source>
</evidence>
<sequence>MAIQMAWQIRQLNNESAGPPPSTATGSRFPSGKRMTTMKGEEKEKDQLAESLNDLFVNVSTLVKGELQGTNNLLELLEKMNLRVAEEYKGFGDVASGLRVFMEQLKSKSGGFDEYVQQIDSIERQITDFEAVIIMLDKYVSLLESKVSSVYQTPPP</sequence>
<feature type="region of interest" description="Disordered" evidence="2">
    <location>
        <begin position="13"/>
        <end position="44"/>
    </location>
</feature>
<evidence type="ECO:0000313" key="4">
    <source>
        <dbReference type="Proteomes" id="UP001161247"/>
    </source>
</evidence>
<dbReference type="PANTHER" id="PTHR47882:SF1">
    <property type="entry name" value="BIOGENESIS OF LYSOSOME-RELATED ORGANELLES COMPLEX 1 SUBUNIT 2"/>
    <property type="match status" value="1"/>
</dbReference>
<dbReference type="PANTHER" id="PTHR47882">
    <property type="entry name" value="BIOGENESIS OF LYSOSOME-RELATED ORGANELLES COMPLEX 1 SUBUNIT 2"/>
    <property type="match status" value="1"/>
</dbReference>
<evidence type="ECO:0000313" key="3">
    <source>
        <dbReference type="EMBL" id="CAI9109929.1"/>
    </source>
</evidence>
<proteinExistence type="inferred from homology"/>
<keyword evidence="4" id="KW-1185">Reference proteome</keyword>
<dbReference type="EMBL" id="OX459123">
    <property type="protein sequence ID" value="CAI9109929.1"/>
    <property type="molecule type" value="Genomic_DNA"/>
</dbReference>
<dbReference type="AlphaFoldDB" id="A0AAV1DQ52"/>
<accession>A0AAV1DQ52</accession>
<protein>
    <submittedName>
        <fullName evidence="3">OLC1v1009871C1</fullName>
    </submittedName>
</protein>
<comment type="similarity">
    <text evidence="1">Belongs to the BLOC1S2 family.</text>
</comment>
<dbReference type="Pfam" id="PF10046">
    <property type="entry name" value="BLOC1_2"/>
    <property type="match status" value="1"/>
</dbReference>
<reference evidence="3" key="1">
    <citation type="submission" date="2023-03" db="EMBL/GenBank/DDBJ databases">
        <authorList>
            <person name="Julca I."/>
        </authorList>
    </citation>
    <scope>NUCLEOTIDE SEQUENCE</scope>
</reference>